<feature type="compositionally biased region" description="Basic and acidic residues" evidence="1">
    <location>
        <begin position="237"/>
        <end position="254"/>
    </location>
</feature>
<feature type="region of interest" description="Disordered" evidence="1">
    <location>
        <begin position="210"/>
        <end position="270"/>
    </location>
</feature>
<dbReference type="OrthoDB" id="4857897at2759"/>
<reference evidence="2 3" key="1">
    <citation type="journal article" date="2014" name="BMC Genomics">
        <title>Comparative genome sequencing reveals chemotype-specific gene clusters in the toxigenic black mold Stachybotrys.</title>
        <authorList>
            <person name="Semeiks J."/>
            <person name="Borek D."/>
            <person name="Otwinowski Z."/>
            <person name="Grishin N.V."/>
        </authorList>
    </citation>
    <scope>NUCLEOTIDE SEQUENCE [LARGE SCALE GENOMIC DNA]</scope>
    <source>
        <strain evidence="3">CBS 109288 / IBT 7711</strain>
    </source>
</reference>
<feature type="region of interest" description="Disordered" evidence="1">
    <location>
        <begin position="307"/>
        <end position="349"/>
    </location>
</feature>
<keyword evidence="3" id="KW-1185">Reference proteome</keyword>
<evidence type="ECO:0000313" key="3">
    <source>
        <dbReference type="Proteomes" id="UP000028045"/>
    </source>
</evidence>
<proteinExistence type="predicted"/>
<accession>A0A084BAW0</accession>
<feature type="compositionally biased region" description="Polar residues" evidence="1">
    <location>
        <begin position="311"/>
        <end position="329"/>
    </location>
</feature>
<dbReference type="EMBL" id="KL647495">
    <property type="protein sequence ID" value="KEY74689.1"/>
    <property type="molecule type" value="Genomic_DNA"/>
</dbReference>
<dbReference type="AlphaFoldDB" id="A0A084BAW0"/>
<dbReference type="HOGENOM" id="CLU_055682_0_0_1"/>
<evidence type="ECO:0000256" key="1">
    <source>
        <dbReference type="SAM" id="MobiDB-lite"/>
    </source>
</evidence>
<sequence length="411" mass="45330">MAHAYGSITVNYPSGSPLQGDAEHLDIDWFLTSCRDPVVCSPDVDETTSTMKIHLMESIFWPALVDSMVPDPVSDHKQWRRPTIIGMLDWYRHVFGLTSRLDGVLDHNAPKDPFTVETEEEFVNLWEQVANKHPLRYMANCSVTLPSNHAYYLEEIDPVRHALQMRGALTQITGSPDENGASDAAVLSLHEKEEILAKKADAVTNGTFFLPNDDTDSSSLSDNHPDADDSDIFEDCELPKEDESSSDGSVHEDAQTGMAKSWSELVESAEIEGQNPSEWKFLFPDAALFAFGPPHIENEELVTVEEGENVQSTHQGTRSVVPSLSSSGDEGSVADSDSEGVDDSSVQDSYGELYLEREKSTLEGSWVMDLSQDHRDATVLHPAFQGSAEVGVDDEDEDWVLVQSVLKLADA</sequence>
<protein>
    <submittedName>
        <fullName evidence="2">Uncharacterized protein</fullName>
    </submittedName>
</protein>
<name>A0A084BAW0_STACB</name>
<evidence type="ECO:0000313" key="2">
    <source>
        <dbReference type="EMBL" id="KEY74689.1"/>
    </source>
</evidence>
<gene>
    <name evidence="2" type="ORF">S7711_10950</name>
</gene>
<organism evidence="2 3">
    <name type="scientific">Stachybotrys chartarum (strain CBS 109288 / IBT 7711)</name>
    <name type="common">Toxic black mold</name>
    <name type="synonym">Stilbospora chartarum</name>
    <dbReference type="NCBI Taxonomy" id="1280523"/>
    <lineage>
        <taxon>Eukaryota</taxon>
        <taxon>Fungi</taxon>
        <taxon>Dikarya</taxon>
        <taxon>Ascomycota</taxon>
        <taxon>Pezizomycotina</taxon>
        <taxon>Sordariomycetes</taxon>
        <taxon>Hypocreomycetidae</taxon>
        <taxon>Hypocreales</taxon>
        <taxon>Stachybotryaceae</taxon>
        <taxon>Stachybotrys</taxon>
    </lineage>
</organism>
<dbReference type="Proteomes" id="UP000028045">
    <property type="component" value="Unassembled WGS sequence"/>
</dbReference>